<feature type="transmembrane region" description="Helical" evidence="5">
    <location>
        <begin position="6"/>
        <end position="25"/>
    </location>
</feature>
<reference evidence="6 7" key="1">
    <citation type="journal article" date="2011" name="Int. J. Syst. Evol. Microbiol.">
        <title>Zhongshania antarctica gen. nov., sp. nov. and Zhongshania guokunii sp. nov., gammaproteobacteria respectively isolated from coastal attached (fast) ice and surface seawater of the Antarctic.</title>
        <authorList>
            <person name="Li H.J."/>
            <person name="Zhang X.Y."/>
            <person name="Chen C.X."/>
            <person name="Zhang Y.J."/>
            <person name="Gao Z.M."/>
            <person name="Yu Y."/>
            <person name="Chen X.L."/>
            <person name="Chen B."/>
            <person name="Zhang Y.Z."/>
        </authorList>
    </citation>
    <scope>NUCLEOTIDE SEQUENCE [LARGE SCALE GENOMIC DNA]</scope>
    <source>
        <strain evidence="6 7">R06B22</strain>
    </source>
</reference>
<dbReference type="SUPFAM" id="SSF161084">
    <property type="entry name" value="MAPEG domain-like"/>
    <property type="match status" value="1"/>
</dbReference>
<feature type="transmembrane region" description="Helical" evidence="5">
    <location>
        <begin position="72"/>
        <end position="89"/>
    </location>
</feature>
<proteinExistence type="predicted"/>
<evidence type="ECO:0000256" key="2">
    <source>
        <dbReference type="ARBA" id="ARBA00022692"/>
    </source>
</evidence>
<sequence>MAIVAAVIGIILLEYLVFIMMVGATRGKSGIQAPAMTGDPKLERMLRVQLNTLEQMVVVIPAMWIFATYVSAAVAAGLGLVFVLGRALYCKGYLAAAEKRGAGFAIGGLATIVLVLGSIYGSVAAAL</sequence>
<comment type="subcellular location">
    <subcellularLocation>
        <location evidence="1">Membrane</location>
        <topology evidence="1">Multi-pass membrane protein</topology>
    </subcellularLocation>
</comment>
<evidence type="ECO:0000256" key="5">
    <source>
        <dbReference type="SAM" id="Phobius"/>
    </source>
</evidence>
<name>A0ABV3TW83_9GAMM</name>
<organism evidence="6 7">
    <name type="scientific">Zhongshania arctica</name>
    <dbReference type="NCBI Taxonomy" id="3238302"/>
    <lineage>
        <taxon>Bacteria</taxon>
        <taxon>Pseudomonadati</taxon>
        <taxon>Pseudomonadota</taxon>
        <taxon>Gammaproteobacteria</taxon>
        <taxon>Cellvibrionales</taxon>
        <taxon>Spongiibacteraceae</taxon>
        <taxon>Zhongshania</taxon>
    </lineage>
</organism>
<dbReference type="EMBL" id="JBFRYB010000001">
    <property type="protein sequence ID" value="MEX1665590.1"/>
    <property type="molecule type" value="Genomic_DNA"/>
</dbReference>
<feature type="transmembrane region" description="Helical" evidence="5">
    <location>
        <begin position="101"/>
        <end position="123"/>
    </location>
</feature>
<evidence type="ECO:0000256" key="4">
    <source>
        <dbReference type="ARBA" id="ARBA00023136"/>
    </source>
</evidence>
<dbReference type="Gene3D" id="1.20.120.550">
    <property type="entry name" value="Membrane associated eicosanoid/glutathione metabolism-like domain"/>
    <property type="match status" value="1"/>
</dbReference>
<evidence type="ECO:0000256" key="1">
    <source>
        <dbReference type="ARBA" id="ARBA00004141"/>
    </source>
</evidence>
<evidence type="ECO:0000313" key="6">
    <source>
        <dbReference type="EMBL" id="MEX1665590.1"/>
    </source>
</evidence>
<comment type="caution">
    <text evidence="6">The sequence shown here is derived from an EMBL/GenBank/DDBJ whole genome shotgun (WGS) entry which is preliminary data.</text>
</comment>
<dbReference type="PANTHER" id="PTHR10250:SF15">
    <property type="entry name" value="MICROSOMAL GLUTATHIONE S-TRANSFERASE-RELATED"/>
    <property type="match status" value="1"/>
</dbReference>
<keyword evidence="2 5" id="KW-0812">Transmembrane</keyword>
<keyword evidence="7" id="KW-1185">Reference proteome</keyword>
<keyword evidence="4 5" id="KW-0472">Membrane</keyword>
<dbReference type="InterPro" id="IPR023352">
    <property type="entry name" value="MAPEG-like_dom_sf"/>
</dbReference>
<gene>
    <name evidence="6" type="ORF">AB4875_08810</name>
</gene>
<protein>
    <submittedName>
        <fullName evidence="6">MAPEG family protein</fullName>
    </submittedName>
</protein>
<dbReference type="Pfam" id="PF01124">
    <property type="entry name" value="MAPEG"/>
    <property type="match status" value="1"/>
</dbReference>
<dbReference type="RefSeq" id="WP_368375693.1">
    <property type="nucleotide sequence ID" value="NZ_JBFRYB010000001.1"/>
</dbReference>
<dbReference type="InterPro" id="IPR050997">
    <property type="entry name" value="MAPEG"/>
</dbReference>
<dbReference type="PANTHER" id="PTHR10250">
    <property type="entry name" value="MICROSOMAL GLUTATHIONE S-TRANSFERASE"/>
    <property type="match status" value="1"/>
</dbReference>
<evidence type="ECO:0000313" key="7">
    <source>
        <dbReference type="Proteomes" id="UP001557484"/>
    </source>
</evidence>
<accession>A0ABV3TW83</accession>
<dbReference type="InterPro" id="IPR001129">
    <property type="entry name" value="Membr-assoc_MAPEG"/>
</dbReference>
<dbReference type="Proteomes" id="UP001557484">
    <property type="component" value="Unassembled WGS sequence"/>
</dbReference>
<evidence type="ECO:0000256" key="3">
    <source>
        <dbReference type="ARBA" id="ARBA00022989"/>
    </source>
</evidence>
<keyword evidence="3 5" id="KW-1133">Transmembrane helix</keyword>